<dbReference type="AlphaFoldDB" id="A0A1M6HV23"/>
<keyword evidence="1" id="KW-0812">Transmembrane</keyword>
<evidence type="ECO:0000313" key="2">
    <source>
        <dbReference type="EMBL" id="SHJ26041.1"/>
    </source>
</evidence>
<dbReference type="Proteomes" id="UP000184335">
    <property type="component" value="Unassembled WGS sequence"/>
</dbReference>
<sequence>MTIFMKKNIIITVSIVISIILILLVWSKSNKHENNIINRKYLNSLNFQQLTSFNLKKGANKLDVFDNEIFLQNSEKKDISLIEGKSENLIFNYGALIKNNFPESYTIIVDSIFMFYPSKRAVFKSNLKNSNVLVEKKLELPFTRGVAVDNGFVIKECITADCINQQFTLYSKDFKVQKNFDVISHRNDGGLTQDGFFVKGKNELFFISYLLPDIFCFDSEGNFKYKFTTIDNRDDNLEVVKLRKAAYTFKKNPFYHQLTASIGGNILYVHSNISDQKKDSNSDIIDMYQISDGSYIGSFTLPPRNNIKVFDYKILGNNFLVLYADNELVKYKFNKPQNF</sequence>
<dbReference type="EMBL" id="FQYI01000020">
    <property type="protein sequence ID" value="SHJ26041.1"/>
    <property type="molecule type" value="Genomic_DNA"/>
</dbReference>
<protein>
    <recommendedName>
        <fullName evidence="4">TolB-like 6-blade propeller-like</fullName>
    </recommendedName>
</protein>
<proteinExistence type="predicted"/>
<keyword evidence="1" id="KW-1133">Transmembrane helix</keyword>
<keyword evidence="1" id="KW-0472">Membrane</keyword>
<evidence type="ECO:0000313" key="3">
    <source>
        <dbReference type="Proteomes" id="UP000184335"/>
    </source>
</evidence>
<evidence type="ECO:0000256" key="1">
    <source>
        <dbReference type="SAM" id="Phobius"/>
    </source>
</evidence>
<gene>
    <name evidence="2" type="ORF">SAMN05443429_1204</name>
</gene>
<organism evidence="2 3">
    <name type="scientific">Cruoricaptor ignavus</name>
    <dbReference type="NCBI Taxonomy" id="1118202"/>
    <lineage>
        <taxon>Bacteria</taxon>
        <taxon>Pseudomonadati</taxon>
        <taxon>Bacteroidota</taxon>
        <taxon>Flavobacteriia</taxon>
        <taxon>Flavobacteriales</taxon>
        <taxon>Weeksellaceae</taxon>
        <taxon>Cruoricaptor</taxon>
    </lineage>
</organism>
<dbReference type="STRING" id="1118202.SAMN05443429_1204"/>
<name>A0A1M6HV23_9FLAO</name>
<evidence type="ECO:0008006" key="4">
    <source>
        <dbReference type="Google" id="ProtNLM"/>
    </source>
</evidence>
<accession>A0A1M6HV23</accession>
<reference evidence="2 3" key="1">
    <citation type="submission" date="2016-11" db="EMBL/GenBank/DDBJ databases">
        <authorList>
            <person name="Jaros S."/>
            <person name="Januszkiewicz K."/>
            <person name="Wedrychowicz H."/>
        </authorList>
    </citation>
    <scope>NUCLEOTIDE SEQUENCE [LARGE SCALE GENOMIC DNA]</scope>
    <source>
        <strain evidence="2 3">DSM 25479</strain>
    </source>
</reference>
<feature type="transmembrane region" description="Helical" evidence="1">
    <location>
        <begin position="9"/>
        <end position="27"/>
    </location>
</feature>
<keyword evidence="3" id="KW-1185">Reference proteome</keyword>